<protein>
    <submittedName>
        <fullName evidence="1">Adenine-specific methyltransferase</fullName>
        <ecNumber evidence="1">2.1.1.72</ecNumber>
    </submittedName>
</protein>
<gene>
    <name evidence="1" type="ORF">BHO_0116501</name>
</gene>
<proteinExistence type="predicted"/>
<geneLocation type="plasmid" evidence="1">
    <name>unnamed</name>
</geneLocation>
<reference evidence="1" key="1">
    <citation type="submission" date="2013-04" db="EMBL/GenBank/DDBJ databases">
        <title>Comparative Genomics of Relapsing Fever Spirochetes.</title>
        <authorList>
            <person name="Schwan T.G."/>
            <person name="Raffel S.J."/>
            <person name="Porcella S.F."/>
            <person name="Martens C.A."/>
            <person name="Bruno D.P."/>
            <person name="Ricklefs S.M."/>
            <person name="Barbian K.B."/>
        </authorList>
    </citation>
    <scope>NUCLEOTIDE SEQUENCE</scope>
    <source>
        <strain evidence="1">YBT</strain>
        <plasmid evidence="1">unnamed</plasmid>
    </source>
</reference>
<dbReference type="HOGENOM" id="CLU_3150121_0_0_12"/>
<evidence type="ECO:0000313" key="1">
    <source>
        <dbReference type="EMBL" id="AHH13170.1"/>
    </source>
</evidence>
<organism evidence="1">
    <name type="scientific">Borrelia hermsii YBT</name>
    <dbReference type="NCBI Taxonomy" id="1313295"/>
    <lineage>
        <taxon>Bacteria</taxon>
        <taxon>Pseudomonadati</taxon>
        <taxon>Spirochaetota</taxon>
        <taxon>Spirochaetia</taxon>
        <taxon>Spirochaetales</taxon>
        <taxon>Borreliaceae</taxon>
        <taxon>Borrelia</taxon>
    </lineage>
</organism>
<dbReference type="EC" id="2.1.1.72" evidence="1"/>
<name>W5T1P9_BORHE</name>
<accession>W5T1P9</accession>
<keyword evidence="1" id="KW-0808">Transferase</keyword>
<keyword evidence="1" id="KW-0489">Methyltransferase</keyword>
<keyword evidence="1" id="KW-0614">Plasmid</keyword>
<dbReference type="GO" id="GO:0009007">
    <property type="term" value="F:site-specific DNA-methyltransferase (adenine-specific) activity"/>
    <property type="evidence" value="ECO:0007669"/>
    <property type="project" value="UniProtKB-EC"/>
</dbReference>
<dbReference type="RefSeq" id="WP_241763534.1">
    <property type="nucleotide sequence ID" value="NZ_CP005713.1"/>
</dbReference>
<dbReference type="AlphaFoldDB" id="W5T1P9"/>
<dbReference type="GO" id="GO:0032259">
    <property type="term" value="P:methylation"/>
    <property type="evidence" value="ECO:0007669"/>
    <property type="project" value="UniProtKB-KW"/>
</dbReference>
<sequence length="48" mass="5554">MHKNIFQEYINTLKSAVIEDKTELTDRAHLEKLLDKLKNSNSTRAQAP</sequence>
<dbReference type="EMBL" id="CP005713">
    <property type="protein sequence ID" value="AHH13170.1"/>
    <property type="molecule type" value="Genomic_DNA"/>
</dbReference>